<dbReference type="Gene3D" id="2.60.40.150">
    <property type="entry name" value="C2 domain"/>
    <property type="match status" value="1"/>
</dbReference>
<dbReference type="Gene3D" id="1.10.1070.11">
    <property type="entry name" value="Phosphatidylinositol 3-/4-kinase, catalytic domain"/>
    <property type="match status" value="1"/>
</dbReference>
<dbReference type="InterPro" id="IPR015433">
    <property type="entry name" value="PI3/4_kinase"/>
</dbReference>
<keyword evidence="2 7" id="KW-0808">Transferase</keyword>
<dbReference type="GO" id="GO:0048015">
    <property type="term" value="P:phosphatidylinositol-mediated signaling"/>
    <property type="evidence" value="ECO:0007669"/>
    <property type="project" value="TreeGrafter"/>
</dbReference>
<evidence type="ECO:0000256" key="9">
    <source>
        <dbReference type="SAM" id="MobiDB-lite"/>
    </source>
</evidence>
<dbReference type="SUPFAM" id="SSF49562">
    <property type="entry name" value="C2 domain (Calcium/lipid-binding domain, CaLB)"/>
    <property type="match status" value="1"/>
</dbReference>
<evidence type="ECO:0000256" key="5">
    <source>
        <dbReference type="ARBA" id="ARBA00022840"/>
    </source>
</evidence>
<accession>I0YTB4</accession>
<dbReference type="Gene3D" id="1.25.40.70">
    <property type="entry name" value="Phosphatidylinositol 3-kinase, accessory domain (PIK)"/>
    <property type="match status" value="1"/>
</dbReference>
<dbReference type="GO" id="GO:0000045">
    <property type="term" value="P:autophagosome assembly"/>
    <property type="evidence" value="ECO:0007669"/>
    <property type="project" value="TreeGrafter"/>
</dbReference>
<dbReference type="RefSeq" id="XP_005646177.1">
    <property type="nucleotide sequence ID" value="XM_005646120.1"/>
</dbReference>
<dbReference type="PIRSF" id="PIRSF000587">
    <property type="entry name" value="PI3K_Vps34"/>
    <property type="match status" value="1"/>
</dbReference>
<protein>
    <recommendedName>
        <fullName evidence="1">phosphatidylinositol 3-kinase</fullName>
        <ecNumber evidence="1">2.7.1.137</ecNumber>
    </recommendedName>
</protein>
<keyword evidence="3 7" id="KW-0547">Nucleotide-binding</keyword>
<organism evidence="13 14">
    <name type="scientific">Coccomyxa subellipsoidea (strain C-169)</name>
    <name type="common">Green microalga</name>
    <dbReference type="NCBI Taxonomy" id="574566"/>
    <lineage>
        <taxon>Eukaryota</taxon>
        <taxon>Viridiplantae</taxon>
        <taxon>Chlorophyta</taxon>
        <taxon>core chlorophytes</taxon>
        <taxon>Trebouxiophyceae</taxon>
        <taxon>Trebouxiophyceae incertae sedis</taxon>
        <taxon>Coccomyxaceae</taxon>
        <taxon>Coccomyxa</taxon>
        <taxon>Coccomyxa subellipsoidea</taxon>
    </lineage>
</organism>
<dbReference type="InterPro" id="IPR002420">
    <property type="entry name" value="PI3K-type_C2_dom"/>
</dbReference>
<dbReference type="GO" id="GO:0016303">
    <property type="term" value="F:1-phosphatidylinositol-3-kinase activity"/>
    <property type="evidence" value="ECO:0007669"/>
    <property type="project" value="UniProtKB-EC"/>
</dbReference>
<dbReference type="GO" id="GO:0005777">
    <property type="term" value="C:peroxisome"/>
    <property type="evidence" value="ECO:0007669"/>
    <property type="project" value="TreeGrafter"/>
</dbReference>
<dbReference type="SMART" id="SM00146">
    <property type="entry name" value="PI3Kc"/>
    <property type="match status" value="1"/>
</dbReference>
<dbReference type="GO" id="GO:0006897">
    <property type="term" value="P:endocytosis"/>
    <property type="evidence" value="ECO:0007669"/>
    <property type="project" value="TreeGrafter"/>
</dbReference>
<keyword evidence="5 7" id="KW-0067">ATP-binding</keyword>
<dbReference type="GO" id="GO:0005524">
    <property type="term" value="F:ATP binding"/>
    <property type="evidence" value="ECO:0007669"/>
    <property type="project" value="UniProtKB-UniRule"/>
</dbReference>
<evidence type="ECO:0000256" key="1">
    <source>
        <dbReference type="ARBA" id="ARBA00012073"/>
    </source>
</evidence>
<dbReference type="SMART" id="SM00145">
    <property type="entry name" value="PI3Ka"/>
    <property type="match status" value="1"/>
</dbReference>
<dbReference type="GO" id="GO:0000407">
    <property type="term" value="C:phagophore assembly site"/>
    <property type="evidence" value="ECO:0007669"/>
    <property type="project" value="TreeGrafter"/>
</dbReference>
<feature type="region of interest" description="Disordered" evidence="9">
    <location>
        <begin position="244"/>
        <end position="272"/>
    </location>
</feature>
<dbReference type="InterPro" id="IPR016024">
    <property type="entry name" value="ARM-type_fold"/>
</dbReference>
<evidence type="ECO:0000256" key="7">
    <source>
        <dbReference type="PIRNR" id="PIRNR000587"/>
    </source>
</evidence>
<dbReference type="PROSITE" id="PS51547">
    <property type="entry name" value="C2_PI3K"/>
    <property type="match status" value="1"/>
</dbReference>
<dbReference type="CDD" id="cd00870">
    <property type="entry name" value="PI3Ka_III"/>
    <property type="match status" value="1"/>
</dbReference>
<comment type="similarity">
    <text evidence="7 8">Belongs to the PI3/PI4-kinase family.</text>
</comment>
<dbReference type="InterPro" id="IPR042236">
    <property type="entry name" value="PI3K_accessory_sf"/>
</dbReference>
<dbReference type="Pfam" id="PF00613">
    <property type="entry name" value="PI3Ka"/>
    <property type="match status" value="1"/>
</dbReference>
<comment type="caution">
    <text evidence="13">The sequence shown here is derived from an EMBL/GenBank/DDBJ whole genome shotgun (WGS) entry which is preliminary data.</text>
</comment>
<dbReference type="SUPFAM" id="SSF56112">
    <property type="entry name" value="Protein kinase-like (PK-like)"/>
    <property type="match status" value="1"/>
</dbReference>
<keyword evidence="4 7" id="KW-0418">Kinase</keyword>
<gene>
    <name evidence="13" type="ORF">COCSUDRAFT_37386</name>
</gene>
<evidence type="ECO:0000259" key="12">
    <source>
        <dbReference type="PROSITE" id="PS51547"/>
    </source>
</evidence>
<evidence type="ECO:0000256" key="4">
    <source>
        <dbReference type="ARBA" id="ARBA00022777"/>
    </source>
</evidence>
<dbReference type="SUPFAM" id="SSF48371">
    <property type="entry name" value="ARM repeat"/>
    <property type="match status" value="1"/>
</dbReference>
<dbReference type="OrthoDB" id="67688at2759"/>
<dbReference type="InterPro" id="IPR001263">
    <property type="entry name" value="PI3K_accessory_dom"/>
</dbReference>
<dbReference type="GeneID" id="17039617"/>
<dbReference type="Pfam" id="PF00792">
    <property type="entry name" value="PI3K_C2"/>
    <property type="match status" value="1"/>
</dbReference>
<dbReference type="PANTHER" id="PTHR10048">
    <property type="entry name" value="PHOSPHATIDYLINOSITOL KINASE"/>
    <property type="match status" value="1"/>
</dbReference>
<dbReference type="Proteomes" id="UP000007264">
    <property type="component" value="Unassembled WGS sequence"/>
</dbReference>
<evidence type="ECO:0000256" key="6">
    <source>
        <dbReference type="ARBA" id="ARBA00023985"/>
    </source>
</evidence>
<evidence type="ECO:0000256" key="8">
    <source>
        <dbReference type="PROSITE-ProRule" id="PRU00880"/>
    </source>
</evidence>
<dbReference type="Pfam" id="PF00454">
    <property type="entry name" value="PI3_PI4_kinase"/>
    <property type="match status" value="1"/>
</dbReference>
<dbReference type="PROSITE" id="PS00916">
    <property type="entry name" value="PI3_4_KINASE_2"/>
    <property type="match status" value="1"/>
</dbReference>
<dbReference type="GO" id="GO:0034271">
    <property type="term" value="C:phosphatidylinositol 3-kinase complex, class III, type I"/>
    <property type="evidence" value="ECO:0007669"/>
    <property type="project" value="TreeGrafter"/>
</dbReference>
<feature type="domain" description="PI3K/PI4K catalytic" evidence="10">
    <location>
        <begin position="539"/>
        <end position="807"/>
    </location>
</feature>
<dbReference type="InterPro" id="IPR011009">
    <property type="entry name" value="Kinase-like_dom_sf"/>
</dbReference>
<proteinExistence type="inferred from homology"/>
<evidence type="ECO:0000259" key="11">
    <source>
        <dbReference type="PROSITE" id="PS51545"/>
    </source>
</evidence>
<name>I0YTB4_COCSC</name>
<dbReference type="KEGG" id="csl:COCSUDRAFT_37386"/>
<evidence type="ECO:0000259" key="10">
    <source>
        <dbReference type="PROSITE" id="PS50290"/>
    </source>
</evidence>
<dbReference type="AlphaFoldDB" id="I0YTB4"/>
<evidence type="ECO:0000256" key="2">
    <source>
        <dbReference type="ARBA" id="ARBA00022679"/>
    </source>
</evidence>
<evidence type="ECO:0000313" key="13">
    <source>
        <dbReference type="EMBL" id="EIE21633.1"/>
    </source>
</evidence>
<dbReference type="EC" id="2.7.1.137" evidence="1"/>
<dbReference type="InterPro" id="IPR036940">
    <property type="entry name" value="PI3/4_kinase_cat_sf"/>
</dbReference>
<keyword evidence="14" id="KW-1185">Reference proteome</keyword>
<evidence type="ECO:0000313" key="14">
    <source>
        <dbReference type="Proteomes" id="UP000007264"/>
    </source>
</evidence>
<dbReference type="FunFam" id="3.30.1010.10:FF:000002">
    <property type="entry name" value="Phosphatidylinositol 3-kinase catalytic subunit type 3"/>
    <property type="match status" value="1"/>
</dbReference>
<dbReference type="PROSITE" id="PS51545">
    <property type="entry name" value="PIK_HELICAL"/>
    <property type="match status" value="1"/>
</dbReference>
<dbReference type="eggNOG" id="KOG0906">
    <property type="taxonomic scope" value="Eukaryota"/>
</dbReference>
<evidence type="ECO:0000256" key="3">
    <source>
        <dbReference type="ARBA" id="ARBA00022741"/>
    </source>
</evidence>
<feature type="compositionally biased region" description="Polar residues" evidence="9">
    <location>
        <begin position="249"/>
        <end position="261"/>
    </location>
</feature>
<dbReference type="InterPro" id="IPR035892">
    <property type="entry name" value="C2_domain_sf"/>
</dbReference>
<dbReference type="InterPro" id="IPR018936">
    <property type="entry name" value="PI3/4_kinase_CS"/>
</dbReference>
<sequence length="822" mass="91091">MVQDRAKGEAFVFYLSCDISSQVHVRVDHLVGQLRDKGKHNIGQGGGGGSLDEGVAPAFYVVGQLCAFGEVLGLPARAPIAQARSDGCSWGSILSFPLKYCDLAQDAQLALTVWQIQEGQPQTPLGGATLRLFSKKGRLKSGQQELCLWAGREADMAWPSATPAKLPVAQRGEQGRLEQLMKRYNRREIAPVEWLDHLTLQRIQQYRGQEEKDGQSGRLVLQVELPTFPHAVVYQQAATAPATPADLAGTTSDRSGPNLQIISDPEVGRENPSELKAAKLARSMARGVEDRDLKPNTKERQQIEAVIVAPPNRPLTAEERALVWRFRWSLTGEPRALTKVLRCVDWGDAREARSAGDLIARWAPIGLADALELLSPAFSNPEVRAHAVEVLKRTENEELLYYLLQLVQALRYEAGDDSRLASFLVQRAISDPTLAISLHWYLYVEWEDPVFGPRAASVHKRLQEGLTSSEDASHSMAAISAQMGLVAQLRHIANELKGTAAKKAEQLRRMVGEYGQCGELAYLKCPLPLDPGVLLTGILSEECSVFKSALAPLRLTFRTAALKEGRYQVIYKKGDDLRQDQLVVQIFSLMDRLLKRENLDLRLTPYRVLPTSAEDGLIECVPSMALARVIAEHKSIHRYWALYNADPSGPYGLKAEVLDTFVKSCAGYCVMTYILGVGDRHNDNLMLTPDGRLFHIDFGFIMGRDPKPWPPPFKLSREMVEAMGGAESELYRAFCAHACEAYNILRKSAGLILSLFHLMAGAAIPDIRSDPEKAMLKLQEKLRLGEDDEVAIEWMQQLISDSSSNAMAGFMEATHRIAQALR</sequence>
<dbReference type="GO" id="GO:0034272">
    <property type="term" value="C:phosphatidylinositol 3-kinase complex, class III, type II"/>
    <property type="evidence" value="ECO:0007669"/>
    <property type="project" value="TreeGrafter"/>
</dbReference>
<dbReference type="InterPro" id="IPR057756">
    <property type="entry name" value="PI3-kinase_type3/VPS34_cat"/>
</dbReference>
<dbReference type="GO" id="GO:0005768">
    <property type="term" value="C:endosome"/>
    <property type="evidence" value="ECO:0007669"/>
    <property type="project" value="TreeGrafter"/>
</dbReference>
<dbReference type="Gene3D" id="3.30.1010.10">
    <property type="entry name" value="Phosphatidylinositol 3-kinase Catalytic Subunit, Chain A, domain 4"/>
    <property type="match status" value="1"/>
</dbReference>
<comment type="catalytic activity">
    <reaction evidence="6">
        <text>a 1,2-diacyl-sn-glycero-3-phospho-(1D-myo-inositol) + ATP = a 1,2-diacyl-sn-glycero-3-phospho-(1D-myo-inositol-3-phosphate) + ADP + H(+)</text>
        <dbReference type="Rhea" id="RHEA:12709"/>
        <dbReference type="ChEBI" id="CHEBI:15378"/>
        <dbReference type="ChEBI" id="CHEBI:30616"/>
        <dbReference type="ChEBI" id="CHEBI:57880"/>
        <dbReference type="ChEBI" id="CHEBI:58088"/>
        <dbReference type="ChEBI" id="CHEBI:456216"/>
        <dbReference type="EC" id="2.7.1.137"/>
    </reaction>
    <physiologicalReaction direction="left-to-right" evidence="6">
        <dbReference type="Rhea" id="RHEA:12710"/>
    </physiologicalReaction>
</comment>
<dbReference type="PANTHER" id="PTHR10048:SF7">
    <property type="entry name" value="PHOSPHATIDYLINOSITOL 3-KINASE CATALYTIC SUBUNIT TYPE 3"/>
    <property type="match status" value="1"/>
</dbReference>
<dbReference type="SMR" id="I0YTB4"/>
<dbReference type="InterPro" id="IPR000403">
    <property type="entry name" value="PI3/4_kinase_cat_dom"/>
</dbReference>
<dbReference type="EMBL" id="AGSI01000012">
    <property type="protein sequence ID" value="EIE21633.1"/>
    <property type="molecule type" value="Genomic_DNA"/>
</dbReference>
<feature type="domain" description="PIK helical" evidence="11">
    <location>
        <begin position="290"/>
        <end position="465"/>
    </location>
</feature>
<dbReference type="STRING" id="574566.I0YTB4"/>
<feature type="domain" description="C2 PI3K-type" evidence="12">
    <location>
        <begin position="19"/>
        <end position="187"/>
    </location>
</feature>
<reference evidence="13 14" key="1">
    <citation type="journal article" date="2012" name="Genome Biol.">
        <title>The genome of the polar eukaryotic microalga coccomyxa subellipsoidea reveals traits of cold adaptation.</title>
        <authorList>
            <person name="Blanc G."/>
            <person name="Agarkova I."/>
            <person name="Grimwood J."/>
            <person name="Kuo A."/>
            <person name="Brueggeman A."/>
            <person name="Dunigan D."/>
            <person name="Gurnon J."/>
            <person name="Ladunga I."/>
            <person name="Lindquist E."/>
            <person name="Lucas S."/>
            <person name="Pangilinan J."/>
            <person name="Proschold T."/>
            <person name="Salamov A."/>
            <person name="Schmutz J."/>
            <person name="Weeks D."/>
            <person name="Yamada T."/>
            <person name="Claverie J.M."/>
            <person name="Grigoriev I."/>
            <person name="Van Etten J."/>
            <person name="Lomsadze A."/>
            <person name="Borodovsky M."/>
        </authorList>
    </citation>
    <scope>NUCLEOTIDE SEQUENCE [LARGE SCALE GENOMIC DNA]</scope>
    <source>
        <strain evidence="13 14">C-169</strain>
    </source>
</reference>
<dbReference type="InterPro" id="IPR008290">
    <property type="entry name" value="PI3K_Vps34"/>
</dbReference>
<dbReference type="PROSITE" id="PS50290">
    <property type="entry name" value="PI3_4_KINASE_3"/>
    <property type="match status" value="1"/>
</dbReference>
<dbReference type="FunFam" id="1.10.1070.11:FF:000002">
    <property type="entry name" value="Phosphatidylinositol 3-kinase catalytic subunit type 3"/>
    <property type="match status" value="1"/>
</dbReference>
<dbReference type="CDD" id="cd00896">
    <property type="entry name" value="PI3Kc_III"/>
    <property type="match status" value="1"/>
</dbReference>